<reference evidence="2 3" key="1">
    <citation type="submission" date="2016-10" db="EMBL/GenBank/DDBJ databases">
        <authorList>
            <person name="Varghese N."/>
            <person name="Submissions S."/>
        </authorList>
    </citation>
    <scope>NUCLEOTIDE SEQUENCE [LARGE SCALE GENOMIC DNA]</scope>
    <source>
        <strain evidence="2 3">CGMCC 1.7012</strain>
    </source>
</reference>
<keyword evidence="1" id="KW-1133">Transmembrane helix</keyword>
<evidence type="ECO:0000313" key="3">
    <source>
        <dbReference type="Proteomes" id="UP000182314"/>
    </source>
</evidence>
<feature type="transmembrane region" description="Helical" evidence="1">
    <location>
        <begin position="78"/>
        <end position="100"/>
    </location>
</feature>
<dbReference type="EMBL" id="FOKO01000006">
    <property type="protein sequence ID" value="SFD19347.1"/>
    <property type="molecule type" value="Genomic_DNA"/>
</dbReference>
<organism evidence="2 3">
    <name type="scientific">Kosakonia oryzae</name>
    <dbReference type="NCBI Taxonomy" id="497725"/>
    <lineage>
        <taxon>Bacteria</taxon>
        <taxon>Pseudomonadati</taxon>
        <taxon>Pseudomonadota</taxon>
        <taxon>Gammaproteobacteria</taxon>
        <taxon>Enterobacterales</taxon>
        <taxon>Enterobacteriaceae</taxon>
        <taxon>Kosakonia</taxon>
    </lineage>
</organism>
<dbReference type="Pfam" id="PF11162">
    <property type="entry name" value="DUF2946"/>
    <property type="match status" value="1"/>
</dbReference>
<gene>
    <name evidence="2" type="ORF">SAMN05216286_4648</name>
</gene>
<accession>A0AA94KS71</accession>
<keyword evidence="1" id="KW-0812">Transmembrane</keyword>
<keyword evidence="1" id="KW-0472">Membrane</keyword>
<proteinExistence type="predicted"/>
<evidence type="ECO:0000313" key="2">
    <source>
        <dbReference type="EMBL" id="SFD19347.1"/>
    </source>
</evidence>
<comment type="caution">
    <text evidence="2">The sequence shown here is derived from an EMBL/GenBank/DDBJ whole genome shotgun (WGS) entry which is preliminary data.</text>
</comment>
<protein>
    <recommendedName>
        <fullName evidence="4">DUF2946 domain-containing protein</fullName>
    </recommendedName>
</protein>
<dbReference type="InterPro" id="IPR021333">
    <property type="entry name" value="DUF2946"/>
</dbReference>
<dbReference type="AlphaFoldDB" id="A0AA94KS71"/>
<dbReference type="Proteomes" id="UP000182314">
    <property type="component" value="Unassembled WGS sequence"/>
</dbReference>
<name>A0AA94KS71_9ENTR</name>
<evidence type="ECO:0008006" key="4">
    <source>
        <dbReference type="Google" id="ProtNLM"/>
    </source>
</evidence>
<sequence>MYGRTGTSLIAAWLALIAVAMLFVAPAISQSLSAQTACQNTQSAMPAHCANASPMDYRMISGKAMSPGEKIVCGYCQLLLHLPFIPLVLAALFWLLLIFVTRSPLVQLMCAPPAVFLSPLNH</sequence>
<evidence type="ECO:0000256" key="1">
    <source>
        <dbReference type="SAM" id="Phobius"/>
    </source>
</evidence>